<protein>
    <submittedName>
        <fullName evidence="2">Uncharacterized protein</fullName>
    </submittedName>
</protein>
<comment type="caution">
    <text evidence="2">The sequence shown here is derived from an EMBL/GenBank/DDBJ whole genome shotgun (WGS) entry which is preliminary data.</text>
</comment>
<gene>
    <name evidence="2" type="ORF">G6011_06814</name>
</gene>
<dbReference type="AlphaFoldDB" id="A0AAD4FK33"/>
<keyword evidence="3" id="KW-1185">Reference proteome</keyword>
<dbReference type="Proteomes" id="UP001199106">
    <property type="component" value="Unassembled WGS sequence"/>
</dbReference>
<accession>A0AAD4FK33</accession>
<feature type="region of interest" description="Disordered" evidence="1">
    <location>
        <begin position="1"/>
        <end position="89"/>
    </location>
</feature>
<sequence>MPIALSEEGDKRRDLLSSSMISEISHGTQETKLRKKNRDGNVAAKEGKKRRKKKEKEEKEEKERREKKKEEKEEENGHTSEGTIRKLSLDLETRQWVPPGGSKLHMLQPHSDSPVLLNRQSSLPASDMNRRPSGRADEQYRSDLSAMSEFHNATVANAMGACVQRLQDLKQEQEAKIRQCAQDHTTAVENARRSFEQTVQRVQQEFEAKMSKDVQECKGHFGQLVSIFHENLGTLAEKYKTTTQDDAGAHTEQSSTTTGMFYL</sequence>
<reference evidence="2" key="1">
    <citation type="submission" date="2021-07" db="EMBL/GenBank/DDBJ databases">
        <title>Genome Resource of American Ginseng Black Spot Pathogen Alternaria panax.</title>
        <authorList>
            <person name="Qiu C."/>
            <person name="Wang W."/>
            <person name="Liu Z."/>
        </authorList>
    </citation>
    <scope>NUCLEOTIDE SEQUENCE</scope>
    <source>
        <strain evidence="2">BNCC115425</strain>
    </source>
</reference>
<feature type="compositionally biased region" description="Basic and acidic residues" evidence="1">
    <location>
        <begin position="55"/>
        <end position="89"/>
    </location>
</feature>
<evidence type="ECO:0000256" key="1">
    <source>
        <dbReference type="SAM" id="MobiDB-lite"/>
    </source>
</evidence>
<dbReference type="EMBL" id="JAANER010000005">
    <property type="protein sequence ID" value="KAG9189946.1"/>
    <property type="molecule type" value="Genomic_DNA"/>
</dbReference>
<name>A0AAD4FK33_9PLEO</name>
<proteinExistence type="predicted"/>
<evidence type="ECO:0000313" key="3">
    <source>
        <dbReference type="Proteomes" id="UP001199106"/>
    </source>
</evidence>
<organism evidence="2 3">
    <name type="scientific">Alternaria panax</name>
    <dbReference type="NCBI Taxonomy" id="48097"/>
    <lineage>
        <taxon>Eukaryota</taxon>
        <taxon>Fungi</taxon>
        <taxon>Dikarya</taxon>
        <taxon>Ascomycota</taxon>
        <taxon>Pezizomycotina</taxon>
        <taxon>Dothideomycetes</taxon>
        <taxon>Pleosporomycetidae</taxon>
        <taxon>Pleosporales</taxon>
        <taxon>Pleosporineae</taxon>
        <taxon>Pleosporaceae</taxon>
        <taxon>Alternaria</taxon>
        <taxon>Alternaria sect. Panax</taxon>
    </lineage>
</organism>
<evidence type="ECO:0000313" key="2">
    <source>
        <dbReference type="EMBL" id="KAG9189946.1"/>
    </source>
</evidence>
<feature type="region of interest" description="Disordered" evidence="1">
    <location>
        <begin position="243"/>
        <end position="263"/>
    </location>
</feature>
<feature type="compositionally biased region" description="Polar residues" evidence="1">
    <location>
        <begin position="16"/>
        <end position="30"/>
    </location>
</feature>